<evidence type="ECO:0000313" key="2">
    <source>
        <dbReference type="Proteomes" id="UP000469011"/>
    </source>
</evidence>
<keyword evidence="2" id="KW-1185">Reference proteome</keyword>
<dbReference type="RefSeq" id="WP_163462276.1">
    <property type="nucleotide sequence ID" value="NZ_JAAAMG010000004.1"/>
</dbReference>
<protein>
    <submittedName>
        <fullName evidence="1">DUF1800 family protein</fullName>
    </submittedName>
</protein>
<proteinExistence type="predicted"/>
<sequence length="483" mass="53101">MKRPSAAFAATRFGLGLRPSQADVFGTDPIGALLAEAESEARLPAGPKLPSTQKIFSTVQTYFARVHMAKKEQNALVKGGAEAAMTADDASAMAPRDGGAMTMQAMEKDAFKPEHPHLDAYNAEFEAMIARKQAAPIGFFERLVDFWSNHFAIEKDSNPRVMAIVGAFEREAIRPNVLGRFEDMLSAVAHHPAMLFYLDNHISAGIDSRAARKMKDKFGLNENYGREMLELHTLGVDGGYDQADVRALANALTGWSLSVNPERPNCGTFVFYSAVHEPGPVTVLGKVYDQKGQAQARAIMTDLAHHPATARHIAFKLVQAFVADDPPKALVDKLAKVFERSGGDLGLVTEALVTDARSWIAPPAKLRTPQEFVWSSIRSLPVKYEFNDIRRGLATLGQTPWSPPSPAGFPGDSRYWLAADAMTNRLDYAQFLAARTRPEDPEMMAEAALGDLLTEPTREAIRRAESPRQAYALMLMSPEFQRR</sequence>
<dbReference type="InterPro" id="IPR014917">
    <property type="entry name" value="DUF1800"/>
</dbReference>
<organism evidence="1 2">
    <name type="scientific">Jiella pacifica</name>
    <dbReference type="NCBI Taxonomy" id="2696469"/>
    <lineage>
        <taxon>Bacteria</taxon>
        <taxon>Pseudomonadati</taxon>
        <taxon>Pseudomonadota</taxon>
        <taxon>Alphaproteobacteria</taxon>
        <taxon>Hyphomicrobiales</taxon>
        <taxon>Aurantimonadaceae</taxon>
        <taxon>Jiella</taxon>
    </lineage>
</organism>
<accession>A0A6N9T0V4</accession>
<dbReference type="Proteomes" id="UP000469011">
    <property type="component" value="Unassembled WGS sequence"/>
</dbReference>
<name>A0A6N9T0V4_9HYPH</name>
<gene>
    <name evidence="1" type="ORF">GTK09_07140</name>
</gene>
<comment type="caution">
    <text evidence="1">The sequence shown here is derived from an EMBL/GenBank/DDBJ whole genome shotgun (WGS) entry which is preliminary data.</text>
</comment>
<dbReference type="AlphaFoldDB" id="A0A6N9T0V4"/>
<dbReference type="EMBL" id="JAAAMG010000004">
    <property type="protein sequence ID" value="NDW04202.1"/>
    <property type="molecule type" value="Genomic_DNA"/>
</dbReference>
<evidence type="ECO:0000313" key="1">
    <source>
        <dbReference type="EMBL" id="NDW04202.1"/>
    </source>
</evidence>
<reference evidence="1 2" key="1">
    <citation type="submission" date="2020-01" db="EMBL/GenBank/DDBJ databases">
        <title>Jiella pacifica sp. nov.</title>
        <authorList>
            <person name="Xue Z."/>
            <person name="Zhu S."/>
            <person name="Chen J."/>
            <person name="Yang J."/>
        </authorList>
    </citation>
    <scope>NUCLEOTIDE SEQUENCE [LARGE SCALE GENOMIC DNA]</scope>
    <source>
        <strain evidence="1 2">40Bstr34</strain>
    </source>
</reference>
<dbReference type="Pfam" id="PF08811">
    <property type="entry name" value="DUF1800"/>
    <property type="match status" value="1"/>
</dbReference>